<dbReference type="EMBL" id="AVGG01000002">
    <property type="protein sequence ID" value="ESU29427.1"/>
    <property type="molecule type" value="Genomic_DNA"/>
</dbReference>
<evidence type="ECO:0000313" key="1">
    <source>
        <dbReference type="EMBL" id="ESU29427.1"/>
    </source>
</evidence>
<sequence>MLLYCGKNLFLLKNDFFEVLRIVRILHRFWKKDFLFCMYKKFR</sequence>
<protein>
    <submittedName>
        <fullName evidence="1">Uncharacterized protein</fullName>
    </submittedName>
</protein>
<evidence type="ECO:0000313" key="2">
    <source>
        <dbReference type="Proteomes" id="UP000018004"/>
    </source>
</evidence>
<reference evidence="1 2" key="1">
    <citation type="submission" date="2013-08" db="EMBL/GenBank/DDBJ databases">
        <title>Flavobacterium limnosediminis JC2902 genome sequencing.</title>
        <authorList>
            <person name="Lee K."/>
            <person name="Yi H."/>
            <person name="Park S."/>
            <person name="Chun J."/>
        </authorList>
    </citation>
    <scope>NUCLEOTIDE SEQUENCE [LARGE SCALE GENOMIC DNA]</scope>
    <source>
        <strain evidence="1 2">JC2902</strain>
    </source>
</reference>
<proteinExistence type="predicted"/>
<accession>V6STB4</accession>
<gene>
    <name evidence="1" type="ORF">FLJC2902T_08300</name>
</gene>
<comment type="caution">
    <text evidence="1">The sequence shown here is derived from an EMBL/GenBank/DDBJ whole genome shotgun (WGS) entry which is preliminary data.</text>
</comment>
<keyword evidence="2" id="KW-1185">Reference proteome</keyword>
<dbReference type="Proteomes" id="UP000018004">
    <property type="component" value="Unassembled WGS sequence"/>
</dbReference>
<organism evidence="1 2">
    <name type="scientific">Flavobacterium limnosediminis JC2902</name>
    <dbReference type="NCBI Taxonomy" id="1341181"/>
    <lineage>
        <taxon>Bacteria</taxon>
        <taxon>Pseudomonadati</taxon>
        <taxon>Bacteroidota</taxon>
        <taxon>Flavobacteriia</taxon>
        <taxon>Flavobacteriales</taxon>
        <taxon>Flavobacteriaceae</taxon>
        <taxon>Flavobacterium</taxon>
    </lineage>
</organism>
<name>V6STB4_9FLAO</name>
<dbReference type="AlphaFoldDB" id="V6STB4"/>